<feature type="domain" description="Tyr recombinase" evidence="7">
    <location>
        <begin position="168"/>
        <end position="359"/>
    </location>
</feature>
<reference evidence="9" key="1">
    <citation type="submission" date="2021-04" db="EMBL/GenBank/DDBJ databases">
        <title>Genome based classification of Actinospica acidithermotolerans sp. nov., an actinobacterium isolated from an Indonesian hot spring.</title>
        <authorList>
            <person name="Kusuma A.B."/>
            <person name="Putra K.E."/>
            <person name="Nafisah S."/>
            <person name="Loh J."/>
            <person name="Nouioui I."/>
            <person name="Goodfellow M."/>
        </authorList>
    </citation>
    <scope>NUCLEOTIDE SEQUENCE</scope>
    <source>
        <strain evidence="9">DSM 45618</strain>
    </source>
</reference>
<dbReference type="Gene3D" id="1.10.150.130">
    <property type="match status" value="1"/>
</dbReference>
<dbReference type="PROSITE" id="PS51900">
    <property type="entry name" value="CB"/>
    <property type="match status" value="1"/>
</dbReference>
<dbReference type="Gene3D" id="1.10.443.10">
    <property type="entry name" value="Intergrase catalytic core"/>
    <property type="match status" value="1"/>
</dbReference>
<dbReference type="PANTHER" id="PTHR30349:SF64">
    <property type="entry name" value="PROPHAGE INTEGRASE INTD-RELATED"/>
    <property type="match status" value="1"/>
</dbReference>
<sequence length="387" mass="43055">MAGKRRFGRIRQLPSGRYQVRYLGPDGVDRPTPETFRTKTEAEKWLVDKEAEINRDDWINPDAGAVSLEQFAEEWLRDHPKMRASTRARSVGLLRLHIVPYLGGKPIGEIKPADIRRWYKQINDGGLGSASVARAYSLLRAIFNTARKDEVIRRNPCQIDGAALYKWKERPVLTISEIYTLIDRMPDRYKALVLLGTFTGLRWGELVGLRRRNIDVVACTVTVESIVVEVDNGRILLDQKPKSDAGLRTVAFPSQIGPALAGHLAAFVDAAPDSYVFTSPLGGVLRRANFRRLWLDALKDAGVPQIRFHDLRHTGATIAAQTGATLKELMQRIGHSTLNAALGYQHASQGRDHVIAAALDKMISKERARQAKANKAKKKPPESGSSA</sequence>
<dbReference type="PANTHER" id="PTHR30349">
    <property type="entry name" value="PHAGE INTEGRASE-RELATED"/>
    <property type="match status" value="1"/>
</dbReference>
<dbReference type="InterPro" id="IPR002104">
    <property type="entry name" value="Integrase_catalytic"/>
</dbReference>
<dbReference type="InterPro" id="IPR058717">
    <property type="entry name" value="Phage_L5_Integrase_N"/>
</dbReference>
<dbReference type="InterPro" id="IPR011010">
    <property type="entry name" value="DNA_brk_join_enz"/>
</dbReference>
<dbReference type="InterPro" id="IPR050090">
    <property type="entry name" value="Tyrosine_recombinase_XerCD"/>
</dbReference>
<evidence type="ECO:0000259" key="8">
    <source>
        <dbReference type="PROSITE" id="PS51900"/>
    </source>
</evidence>
<dbReference type="InterPro" id="IPR044068">
    <property type="entry name" value="CB"/>
</dbReference>
<dbReference type="PROSITE" id="PS51898">
    <property type="entry name" value="TYR_RECOMBINASE"/>
    <property type="match status" value="1"/>
</dbReference>
<feature type="domain" description="Core-binding (CB)" evidence="8">
    <location>
        <begin position="66"/>
        <end position="147"/>
    </location>
</feature>
<evidence type="ECO:0000256" key="5">
    <source>
        <dbReference type="PROSITE-ProRule" id="PRU01248"/>
    </source>
</evidence>
<evidence type="ECO:0000256" key="6">
    <source>
        <dbReference type="SAM" id="MobiDB-lite"/>
    </source>
</evidence>
<evidence type="ECO:0000256" key="1">
    <source>
        <dbReference type="ARBA" id="ARBA00008857"/>
    </source>
</evidence>
<dbReference type="Pfam" id="PF26003">
    <property type="entry name" value="Integrase_N_phage"/>
    <property type="match status" value="1"/>
</dbReference>
<evidence type="ECO:0000256" key="2">
    <source>
        <dbReference type="ARBA" id="ARBA00022908"/>
    </source>
</evidence>
<keyword evidence="2" id="KW-0229">DNA integration</keyword>
<dbReference type="InterPro" id="IPR010998">
    <property type="entry name" value="Integrase_recombinase_N"/>
</dbReference>
<comment type="caution">
    <text evidence="9">The sequence shown here is derived from an EMBL/GenBank/DDBJ whole genome shotgun (WGS) entry which is preliminary data.</text>
</comment>
<dbReference type="GO" id="GO:0015074">
    <property type="term" value="P:DNA integration"/>
    <property type="evidence" value="ECO:0007669"/>
    <property type="project" value="UniProtKB-KW"/>
</dbReference>
<accession>A0A8J7WMD1</accession>
<evidence type="ECO:0000256" key="4">
    <source>
        <dbReference type="ARBA" id="ARBA00023172"/>
    </source>
</evidence>
<keyword evidence="4" id="KW-0233">DNA recombination</keyword>
<dbReference type="Pfam" id="PF00589">
    <property type="entry name" value="Phage_integrase"/>
    <property type="match status" value="1"/>
</dbReference>
<protein>
    <submittedName>
        <fullName evidence="9">Site-specific integrase</fullName>
    </submittedName>
</protein>
<keyword evidence="3 5" id="KW-0238">DNA-binding</keyword>
<dbReference type="AlphaFoldDB" id="A0A8J7WMD1"/>
<name>A0A8J7WMD1_9ACTN</name>
<gene>
    <name evidence="9" type="ORF">KGA66_03450</name>
</gene>
<evidence type="ECO:0000256" key="3">
    <source>
        <dbReference type="ARBA" id="ARBA00023125"/>
    </source>
</evidence>
<dbReference type="GO" id="GO:0003677">
    <property type="term" value="F:DNA binding"/>
    <property type="evidence" value="ECO:0007669"/>
    <property type="project" value="UniProtKB-UniRule"/>
</dbReference>
<organism evidence="9 10">
    <name type="scientific">Actinocrinis puniceicyclus</name>
    <dbReference type="NCBI Taxonomy" id="977794"/>
    <lineage>
        <taxon>Bacteria</taxon>
        <taxon>Bacillati</taxon>
        <taxon>Actinomycetota</taxon>
        <taxon>Actinomycetes</taxon>
        <taxon>Catenulisporales</taxon>
        <taxon>Actinospicaceae</taxon>
        <taxon>Actinocrinis</taxon>
    </lineage>
</organism>
<keyword evidence="10" id="KW-1185">Reference proteome</keyword>
<proteinExistence type="inferred from homology"/>
<dbReference type="SUPFAM" id="SSF56349">
    <property type="entry name" value="DNA breaking-rejoining enzymes"/>
    <property type="match status" value="1"/>
</dbReference>
<dbReference type="EMBL" id="JAGSXH010000007">
    <property type="protein sequence ID" value="MBS2962089.1"/>
    <property type="molecule type" value="Genomic_DNA"/>
</dbReference>
<dbReference type="Pfam" id="PF14659">
    <property type="entry name" value="Phage_int_SAM_3"/>
    <property type="match status" value="1"/>
</dbReference>
<evidence type="ECO:0000259" key="7">
    <source>
        <dbReference type="PROSITE" id="PS51898"/>
    </source>
</evidence>
<feature type="region of interest" description="Disordered" evidence="6">
    <location>
        <begin position="366"/>
        <end position="387"/>
    </location>
</feature>
<dbReference type="InterPro" id="IPR013762">
    <property type="entry name" value="Integrase-like_cat_sf"/>
</dbReference>
<dbReference type="Proteomes" id="UP000677913">
    <property type="component" value="Unassembled WGS sequence"/>
</dbReference>
<dbReference type="RefSeq" id="WP_211464384.1">
    <property type="nucleotide sequence ID" value="NZ_JAGSXH010000007.1"/>
</dbReference>
<dbReference type="InterPro" id="IPR004107">
    <property type="entry name" value="Integrase_SAM-like_N"/>
</dbReference>
<dbReference type="CDD" id="cd01189">
    <property type="entry name" value="INT_ICEBs1_C_like"/>
    <property type="match status" value="1"/>
</dbReference>
<comment type="similarity">
    <text evidence="1">Belongs to the 'phage' integrase family.</text>
</comment>
<dbReference type="GO" id="GO:0006310">
    <property type="term" value="P:DNA recombination"/>
    <property type="evidence" value="ECO:0007669"/>
    <property type="project" value="UniProtKB-KW"/>
</dbReference>
<evidence type="ECO:0000313" key="10">
    <source>
        <dbReference type="Proteomes" id="UP000677913"/>
    </source>
</evidence>
<evidence type="ECO:0000313" key="9">
    <source>
        <dbReference type="EMBL" id="MBS2962089.1"/>
    </source>
</evidence>